<accession>A0A069RIS9</accession>
<dbReference type="Gene3D" id="3.40.1160.10">
    <property type="entry name" value="Acetylglutamate kinase-like"/>
    <property type="match status" value="1"/>
</dbReference>
<protein>
    <recommendedName>
        <fullName evidence="9">Acetylglutamate kinase</fullName>
        <ecNumber evidence="9">2.7.2.8</ecNumber>
    </recommendedName>
    <alternativeName>
        <fullName evidence="9">N-acetyl-L-glutamate 5-phosphotransferase</fullName>
    </alternativeName>
    <alternativeName>
        <fullName evidence="9">NAG kinase</fullName>
        <shortName evidence="9">NAGK</shortName>
    </alternativeName>
</protein>
<evidence type="ECO:0000256" key="5">
    <source>
        <dbReference type="ARBA" id="ARBA00022741"/>
    </source>
</evidence>
<feature type="domain" description="Aspartate/glutamate/uridylate kinase" evidence="10">
    <location>
        <begin position="17"/>
        <end position="260"/>
    </location>
</feature>
<dbReference type="eggNOG" id="COG0548">
    <property type="taxonomic scope" value="Bacteria"/>
</dbReference>
<dbReference type="Proteomes" id="UP000027946">
    <property type="component" value="Unassembled WGS sequence"/>
</dbReference>
<evidence type="ECO:0000313" key="12">
    <source>
        <dbReference type="Proteomes" id="UP000027946"/>
    </source>
</evidence>
<dbReference type="GO" id="GO:0042450">
    <property type="term" value="P:L-arginine biosynthetic process via ornithine"/>
    <property type="evidence" value="ECO:0007669"/>
    <property type="project" value="UniProtKB-UniRule"/>
</dbReference>
<feature type="binding site" evidence="9">
    <location>
        <position position="178"/>
    </location>
    <ligand>
        <name>substrate</name>
    </ligand>
</feature>
<sequence>MKILTEALPYIKSFKNKVFVIKYGGSIMSNEEAKKAFIEDVVLFKLVGINIVIVHGGGPEISGMLKRLNIQTKFESGLRVTDKDTMEIVEMILSGKVNKDITSKLSAHGIKAVGISGRDSELITAKKKYVEEGGKKIDIGYVGDVESVKRDIIVDLIDKEYIPVISPVGCDKDGQSYNINADYVAGAISSVLGAEKLILLTDVNGVYRDIKDPSSFISEIKKGEIDDMISSNIIQGGMIPKMECCRDTIESGTQNIHLINGNVEHSLLLEIFTKEGIGTMVKGDE</sequence>
<dbReference type="InterPro" id="IPR001057">
    <property type="entry name" value="Glu/AcGlu_kinase"/>
</dbReference>
<reference evidence="11 12" key="1">
    <citation type="submission" date="2014-03" db="EMBL/GenBank/DDBJ databases">
        <title>Genome sequence of Clostridium litorale W6, DSM 5388.</title>
        <authorList>
            <person name="Poehlein A."/>
            <person name="Jagirdar A."/>
            <person name="Khonsari B."/>
            <person name="Chibani C.M."/>
            <person name="Gutierrez Gutierrez D.A."/>
            <person name="Davydova E."/>
            <person name="Alghaithi H.S."/>
            <person name="Nair K.P."/>
            <person name="Dhamotharan K."/>
            <person name="Chandran L."/>
            <person name="G W."/>
            <person name="Daniel R."/>
        </authorList>
    </citation>
    <scope>NUCLEOTIDE SEQUENCE [LARGE SCALE GENOMIC DNA]</scope>
    <source>
        <strain evidence="11 12">W6</strain>
    </source>
</reference>
<keyword evidence="4 9" id="KW-0808">Transferase</keyword>
<keyword evidence="5 9" id="KW-0547">Nucleotide-binding</keyword>
<evidence type="ECO:0000259" key="10">
    <source>
        <dbReference type="Pfam" id="PF00696"/>
    </source>
</evidence>
<feature type="site" description="Transition state stabilizer" evidence="9">
    <location>
        <position position="22"/>
    </location>
</feature>
<dbReference type="EMBL" id="JJMM01000026">
    <property type="protein sequence ID" value="KDR94122.1"/>
    <property type="molecule type" value="Genomic_DNA"/>
</dbReference>
<name>A0A069RIS9_PEPLI</name>
<dbReference type="InterPro" id="IPR041727">
    <property type="entry name" value="NAGK-C"/>
</dbReference>
<evidence type="ECO:0000256" key="3">
    <source>
        <dbReference type="ARBA" id="ARBA00022605"/>
    </source>
</evidence>
<dbReference type="InterPro" id="IPR001048">
    <property type="entry name" value="Asp/Glu/Uridylate_kinase"/>
</dbReference>
<evidence type="ECO:0000256" key="7">
    <source>
        <dbReference type="ARBA" id="ARBA00022840"/>
    </source>
</evidence>
<dbReference type="CDD" id="cd04250">
    <property type="entry name" value="AAK_NAGK-C"/>
    <property type="match status" value="1"/>
</dbReference>
<keyword evidence="6 9" id="KW-0418">Kinase</keyword>
<dbReference type="PANTHER" id="PTHR23342:SF0">
    <property type="entry name" value="N-ACETYLGLUTAMATE SYNTHASE, MITOCHONDRIAL"/>
    <property type="match status" value="1"/>
</dbReference>
<keyword evidence="9" id="KW-0963">Cytoplasm</keyword>
<dbReference type="PIRSF" id="PIRSF000728">
    <property type="entry name" value="NAGK"/>
    <property type="match status" value="1"/>
</dbReference>
<comment type="caution">
    <text evidence="11">The sequence shown here is derived from an EMBL/GenBank/DDBJ whole genome shotgun (WGS) entry which is preliminary data.</text>
</comment>
<dbReference type="AlphaFoldDB" id="A0A069RIS9"/>
<evidence type="ECO:0000313" key="11">
    <source>
        <dbReference type="EMBL" id="KDR94122.1"/>
    </source>
</evidence>
<keyword evidence="3 9" id="KW-0028">Amino-acid biosynthesis</keyword>
<dbReference type="GO" id="GO:0003991">
    <property type="term" value="F:acetylglutamate kinase activity"/>
    <property type="evidence" value="ECO:0007669"/>
    <property type="project" value="UniProtKB-UniRule"/>
</dbReference>
<dbReference type="PANTHER" id="PTHR23342">
    <property type="entry name" value="N-ACETYLGLUTAMATE SYNTHASE"/>
    <property type="match status" value="1"/>
</dbReference>
<keyword evidence="12" id="KW-1185">Reference proteome</keyword>
<comment type="similarity">
    <text evidence="9">Belongs to the acetylglutamate kinase family. ArgB subfamily.</text>
</comment>
<keyword evidence="2 9" id="KW-0055">Arginine biosynthesis</keyword>
<dbReference type="STRING" id="1121324.CLIT_23c03950"/>
<keyword evidence="7 9" id="KW-0067">ATP-binding</keyword>
<comment type="function">
    <text evidence="9">Catalyzes the ATP-dependent phosphorylation of N-acetyl-L-glutamate.</text>
</comment>
<dbReference type="NCBIfam" id="TIGR00761">
    <property type="entry name" value="argB"/>
    <property type="match status" value="1"/>
</dbReference>
<feature type="binding site" evidence="9">
    <location>
        <position position="79"/>
    </location>
    <ligand>
        <name>substrate</name>
    </ligand>
</feature>
<comment type="pathway">
    <text evidence="1 9">Amino-acid biosynthesis; L-arginine biosynthesis; N(2)-acetyl-L-ornithine from L-glutamate: step 2/4.</text>
</comment>
<dbReference type="FunFam" id="3.40.1160.10:FF:000004">
    <property type="entry name" value="Acetylglutamate kinase"/>
    <property type="match status" value="1"/>
</dbReference>
<feature type="site" description="Transition state stabilizer" evidence="9">
    <location>
        <position position="241"/>
    </location>
</feature>
<evidence type="ECO:0000256" key="4">
    <source>
        <dbReference type="ARBA" id="ARBA00022679"/>
    </source>
</evidence>
<evidence type="ECO:0000256" key="8">
    <source>
        <dbReference type="ARBA" id="ARBA00048141"/>
    </source>
</evidence>
<dbReference type="InterPro" id="IPR037528">
    <property type="entry name" value="ArgB"/>
</dbReference>
<dbReference type="GO" id="GO:0005524">
    <property type="term" value="F:ATP binding"/>
    <property type="evidence" value="ECO:0007669"/>
    <property type="project" value="UniProtKB-UniRule"/>
</dbReference>
<dbReference type="GO" id="GO:0005737">
    <property type="term" value="C:cytoplasm"/>
    <property type="evidence" value="ECO:0007669"/>
    <property type="project" value="UniProtKB-SubCell"/>
</dbReference>
<dbReference type="EC" id="2.7.2.8" evidence="9"/>
<dbReference type="SUPFAM" id="SSF53633">
    <property type="entry name" value="Carbamate kinase-like"/>
    <property type="match status" value="1"/>
</dbReference>
<dbReference type="Pfam" id="PF00696">
    <property type="entry name" value="AA_kinase"/>
    <property type="match status" value="1"/>
</dbReference>
<evidence type="ECO:0000256" key="1">
    <source>
        <dbReference type="ARBA" id="ARBA00004828"/>
    </source>
</evidence>
<organism evidence="11 12">
    <name type="scientific">Peptoclostridium litorale DSM 5388</name>
    <dbReference type="NCBI Taxonomy" id="1121324"/>
    <lineage>
        <taxon>Bacteria</taxon>
        <taxon>Bacillati</taxon>
        <taxon>Bacillota</taxon>
        <taxon>Clostridia</taxon>
        <taxon>Peptostreptococcales</taxon>
        <taxon>Peptoclostridiaceae</taxon>
        <taxon>Peptoclostridium</taxon>
    </lineage>
</organism>
<evidence type="ECO:0000256" key="9">
    <source>
        <dbReference type="HAMAP-Rule" id="MF_00082"/>
    </source>
</evidence>
<comment type="catalytic activity">
    <reaction evidence="8 9">
        <text>N-acetyl-L-glutamate + ATP = N-acetyl-L-glutamyl 5-phosphate + ADP</text>
        <dbReference type="Rhea" id="RHEA:14629"/>
        <dbReference type="ChEBI" id="CHEBI:30616"/>
        <dbReference type="ChEBI" id="CHEBI:44337"/>
        <dbReference type="ChEBI" id="CHEBI:57936"/>
        <dbReference type="ChEBI" id="CHEBI:456216"/>
        <dbReference type="EC" id="2.7.2.8"/>
    </reaction>
</comment>
<gene>
    <name evidence="9 11" type="primary">argB</name>
    <name evidence="11" type="ORF">CLIT_23c03950</name>
</gene>
<evidence type="ECO:0000256" key="6">
    <source>
        <dbReference type="ARBA" id="ARBA00022777"/>
    </source>
</evidence>
<dbReference type="UniPathway" id="UPA00068">
    <property type="reaction ID" value="UER00107"/>
</dbReference>
<feature type="binding site" evidence="9">
    <location>
        <begin position="57"/>
        <end position="58"/>
    </location>
    <ligand>
        <name>substrate</name>
    </ligand>
</feature>
<dbReference type="PRINTS" id="PR00474">
    <property type="entry name" value="GLU5KINASE"/>
</dbReference>
<comment type="subcellular location">
    <subcellularLocation>
        <location evidence="9">Cytoplasm</location>
    </subcellularLocation>
</comment>
<dbReference type="InterPro" id="IPR004662">
    <property type="entry name" value="AcgluKinase_fam"/>
</dbReference>
<evidence type="ECO:0000256" key="2">
    <source>
        <dbReference type="ARBA" id="ARBA00022571"/>
    </source>
</evidence>
<dbReference type="HAMAP" id="MF_00082">
    <property type="entry name" value="ArgB"/>
    <property type="match status" value="1"/>
</dbReference>
<dbReference type="InterPro" id="IPR036393">
    <property type="entry name" value="AceGlu_kinase-like_sf"/>
</dbReference>
<dbReference type="RefSeq" id="WP_242943768.1">
    <property type="nucleotide sequence ID" value="NZ_FSRH01000003.1"/>
</dbReference>
<proteinExistence type="inferred from homology"/>